<name>A0ABX6EXB3_KLUMA</name>
<dbReference type="Gene3D" id="6.10.250.3180">
    <property type="match status" value="1"/>
</dbReference>
<dbReference type="Proteomes" id="UP000422736">
    <property type="component" value="Chromosome 5"/>
</dbReference>
<feature type="region of interest" description="Disordered" evidence="2">
    <location>
        <begin position="262"/>
        <end position="329"/>
    </location>
</feature>
<dbReference type="InterPro" id="IPR051870">
    <property type="entry name" value="Elongin-A_domain"/>
</dbReference>
<keyword evidence="5" id="KW-1185">Reference proteome</keyword>
<accession>A0ABX6EXB3</accession>
<evidence type="ECO:0000256" key="2">
    <source>
        <dbReference type="SAM" id="MobiDB-lite"/>
    </source>
</evidence>
<dbReference type="InterPro" id="IPR001810">
    <property type="entry name" value="F-box_dom"/>
</dbReference>
<evidence type="ECO:0000259" key="3">
    <source>
        <dbReference type="PROSITE" id="PS50181"/>
    </source>
</evidence>
<feature type="domain" description="F-box" evidence="3">
    <location>
        <begin position="23"/>
        <end position="67"/>
    </location>
</feature>
<feature type="compositionally biased region" description="Basic residues" evidence="2">
    <location>
        <begin position="288"/>
        <end position="304"/>
    </location>
</feature>
<protein>
    <recommendedName>
        <fullName evidence="1">Elongin-A</fullName>
    </recommendedName>
</protein>
<dbReference type="Pfam" id="PF06881">
    <property type="entry name" value="Elongin_A"/>
    <property type="match status" value="1"/>
</dbReference>
<dbReference type="EMBL" id="CP015058">
    <property type="protein sequence ID" value="QGN16980.1"/>
    <property type="molecule type" value="Genomic_DNA"/>
</dbReference>
<feature type="compositionally biased region" description="Polar residues" evidence="2">
    <location>
        <begin position="262"/>
        <end position="284"/>
    </location>
</feature>
<gene>
    <name evidence="4" type="primary">ELA1</name>
    <name evidence="4" type="ORF">FIM1_3707</name>
</gene>
<organism evidence="4 5">
    <name type="scientific">Kluyveromyces marxianus</name>
    <name type="common">Yeast</name>
    <name type="synonym">Candida kefyr</name>
    <dbReference type="NCBI Taxonomy" id="4911"/>
    <lineage>
        <taxon>Eukaryota</taxon>
        <taxon>Fungi</taxon>
        <taxon>Dikarya</taxon>
        <taxon>Ascomycota</taxon>
        <taxon>Saccharomycotina</taxon>
        <taxon>Saccharomycetes</taxon>
        <taxon>Saccharomycetales</taxon>
        <taxon>Saccharomycetaceae</taxon>
        <taxon>Kluyveromyces</taxon>
    </lineage>
</organism>
<evidence type="ECO:0000313" key="5">
    <source>
        <dbReference type="Proteomes" id="UP000422736"/>
    </source>
</evidence>
<dbReference type="InterPro" id="IPR010684">
    <property type="entry name" value="RNA_pol_II_trans_fac_SIII_A"/>
</dbReference>
<sequence length="329" mass="37865">MNKRILSLQESCLITLLRHHTSVEDISFVPYRLIQSLLRKVKAEQLIRLELTNPLIIFEDDEIWHNLIKKDFDPEFTYHYTSKKSDVLQYFKLAISDALSDHPGASFSSDVTIDVLKNFVELILIRNESGLYRIPCRLVYEKLREEISEKDKRIAAKVRETTQRIQQEKKQIQITAMKEPGSVLSHRLKSKLFESKSKVFVESLKDSQKRRQQFKASTVRIEKRVVQRVAFGGQAGASDHKHPQISCPSPGKNIIQNSTNETSFGRGTGLPTANTIDSNITTTERPIAQKRRMREQPKKQKKSRLFGSHKLLPTTPSSTPVSKVYIHER</sequence>
<reference evidence="4 5" key="1">
    <citation type="submission" date="2016-03" db="EMBL/GenBank/DDBJ databases">
        <title>How can Kluyveromyces marxianus grow so fast - potential evolutionary course in Saccharomyces Complex revealed by comparative genomics.</title>
        <authorList>
            <person name="Mo W."/>
            <person name="Lu W."/>
            <person name="Yang X."/>
            <person name="Qi J."/>
            <person name="Lv H."/>
        </authorList>
    </citation>
    <scope>NUCLEOTIDE SEQUENCE [LARGE SCALE GENOMIC DNA]</scope>
    <source>
        <strain evidence="4 5">FIM1</strain>
    </source>
</reference>
<dbReference type="PANTHER" id="PTHR15141:SF76">
    <property type="entry name" value="TRANSCRIPTION ELONGATION FACTOR B POLYPEPTIDE 3"/>
    <property type="match status" value="1"/>
</dbReference>
<dbReference type="PROSITE" id="PS50181">
    <property type="entry name" value="FBOX"/>
    <property type="match status" value="1"/>
</dbReference>
<proteinExistence type="predicted"/>
<dbReference type="PANTHER" id="PTHR15141">
    <property type="entry name" value="TRANSCRIPTION ELONGATION FACTOR B POLYPEPTIDE 3"/>
    <property type="match status" value="1"/>
</dbReference>
<evidence type="ECO:0000313" key="4">
    <source>
        <dbReference type="EMBL" id="QGN16980.1"/>
    </source>
</evidence>
<evidence type="ECO:0000256" key="1">
    <source>
        <dbReference type="ARBA" id="ARBA00021346"/>
    </source>
</evidence>